<dbReference type="Proteomes" id="UP000420562">
    <property type="component" value="Unassembled WGS sequence"/>
</dbReference>
<evidence type="ECO:0000256" key="5">
    <source>
        <dbReference type="ARBA" id="ARBA00023136"/>
    </source>
</evidence>
<organism evidence="6 7">
    <name type="scientific">Oryzomonas japonica</name>
    <dbReference type="NCBI Taxonomy" id="2603858"/>
    <lineage>
        <taxon>Bacteria</taxon>
        <taxon>Pseudomonadati</taxon>
        <taxon>Thermodesulfobacteriota</taxon>
        <taxon>Desulfuromonadia</taxon>
        <taxon>Geobacterales</taxon>
        <taxon>Geobacteraceae</taxon>
        <taxon>Oryzomonas</taxon>
    </lineage>
</organism>
<evidence type="ECO:0000256" key="3">
    <source>
        <dbReference type="ARBA" id="ARBA00022692"/>
    </source>
</evidence>
<name>A0A7J4ZQQ1_9BACT</name>
<keyword evidence="1" id="KW-1003">Cell membrane</keyword>
<dbReference type="AlphaFoldDB" id="A0A7J4ZQQ1"/>
<dbReference type="Pfam" id="PF06835">
    <property type="entry name" value="LptC"/>
    <property type="match status" value="1"/>
</dbReference>
<evidence type="ECO:0000313" key="7">
    <source>
        <dbReference type="Proteomes" id="UP000420562"/>
    </source>
</evidence>
<sequence>MVSPGNIRLALAILVITAIIGIVAAITLKGSHQAALPEPVSRQLPQNIDMAIHSARFYEVREGRAVWELVAKKAEYDKSGDVANLSDIRMEFARTATAGAITVTAAQGTYSSKSRNVALRGKVHVVTETGVIFDTETVDYVAARSLFRTSDKVAFRQQRLTLIARGMELDVKSQKARFLKDIDAGVAGSKSHR</sequence>
<proteinExistence type="predicted"/>
<dbReference type="GO" id="GO:0005886">
    <property type="term" value="C:plasma membrane"/>
    <property type="evidence" value="ECO:0007669"/>
    <property type="project" value="InterPro"/>
</dbReference>
<reference evidence="6 7" key="1">
    <citation type="submission" date="2019-09" db="EMBL/GenBank/DDBJ databases">
        <title>Geobacter sp. Red96, a novel strain isolated from paddy soil.</title>
        <authorList>
            <person name="Xu Z."/>
            <person name="Masuda Y."/>
            <person name="Itoh H."/>
            <person name="Senoo K."/>
        </authorList>
    </citation>
    <scope>NUCLEOTIDE SEQUENCE [LARGE SCALE GENOMIC DNA]</scope>
    <source>
        <strain evidence="6 7">Red96</strain>
    </source>
</reference>
<dbReference type="EMBL" id="VZQZ01000007">
    <property type="protein sequence ID" value="KAB0664821.1"/>
    <property type="molecule type" value="Genomic_DNA"/>
</dbReference>
<evidence type="ECO:0000256" key="1">
    <source>
        <dbReference type="ARBA" id="ARBA00022475"/>
    </source>
</evidence>
<keyword evidence="2" id="KW-0997">Cell inner membrane</keyword>
<dbReference type="InterPro" id="IPR052363">
    <property type="entry name" value="LPS_export_LptC"/>
</dbReference>
<dbReference type="PANTHER" id="PTHR37481:SF1">
    <property type="entry name" value="LIPOPOLYSACCHARIDE EXPORT SYSTEM PROTEIN LPTC"/>
    <property type="match status" value="1"/>
</dbReference>
<dbReference type="InterPro" id="IPR026265">
    <property type="entry name" value="LptC"/>
</dbReference>
<keyword evidence="5" id="KW-0472">Membrane</keyword>
<dbReference type="GO" id="GO:0030288">
    <property type="term" value="C:outer membrane-bounded periplasmic space"/>
    <property type="evidence" value="ECO:0007669"/>
    <property type="project" value="TreeGrafter"/>
</dbReference>
<keyword evidence="3" id="KW-0812">Transmembrane</keyword>
<gene>
    <name evidence="6" type="primary">lptC</name>
    <name evidence="6" type="ORF">F6V25_12220</name>
</gene>
<dbReference type="InterPro" id="IPR010664">
    <property type="entry name" value="LipoPS_assembly_LptC-rel"/>
</dbReference>
<keyword evidence="7" id="KW-1185">Reference proteome</keyword>
<accession>A0A7J4ZQQ1</accession>
<protein>
    <submittedName>
        <fullName evidence="6">LPS export ABC transporter periplasmic protein LptC</fullName>
    </submittedName>
</protein>
<keyword evidence="4" id="KW-1133">Transmembrane helix</keyword>
<evidence type="ECO:0000256" key="2">
    <source>
        <dbReference type="ARBA" id="ARBA00022519"/>
    </source>
</evidence>
<dbReference type="PANTHER" id="PTHR37481">
    <property type="entry name" value="LIPOPOLYSACCHARIDE EXPORT SYSTEM PROTEIN LPTC"/>
    <property type="match status" value="1"/>
</dbReference>
<dbReference type="NCBIfam" id="TIGR04409">
    <property type="entry name" value="LptC_YrbK"/>
    <property type="match status" value="1"/>
</dbReference>
<comment type="caution">
    <text evidence="6">The sequence shown here is derived from an EMBL/GenBank/DDBJ whole genome shotgun (WGS) entry which is preliminary data.</text>
</comment>
<evidence type="ECO:0000313" key="6">
    <source>
        <dbReference type="EMBL" id="KAB0664821.1"/>
    </source>
</evidence>
<dbReference type="GO" id="GO:0017089">
    <property type="term" value="F:glycolipid transfer activity"/>
    <property type="evidence" value="ECO:0007669"/>
    <property type="project" value="TreeGrafter"/>
</dbReference>
<dbReference type="GO" id="GO:0015221">
    <property type="term" value="F:lipopolysaccharide transmembrane transporter activity"/>
    <property type="evidence" value="ECO:0007669"/>
    <property type="project" value="InterPro"/>
</dbReference>
<evidence type="ECO:0000256" key="4">
    <source>
        <dbReference type="ARBA" id="ARBA00022989"/>
    </source>
</evidence>
<dbReference type="Gene3D" id="2.60.450.10">
    <property type="entry name" value="Lipopolysaccharide (LPS) transport protein A like domain"/>
    <property type="match status" value="1"/>
</dbReference>